<keyword evidence="1" id="KW-0472">Membrane</keyword>
<feature type="transmembrane region" description="Helical" evidence="1">
    <location>
        <begin position="50"/>
        <end position="73"/>
    </location>
</feature>
<sequence length="186" mass="21515">MFQKVLDILKQLFFGLNARFWATRYGISIFSAIAWIYLGKQAFMGGQMPFYFIFLGVQAAIFYPIANGFLVFYEWEHGRQAKGIFDNYSEMQAADFRKAQFRAVRLVNSNFRNNDHSFGEIKSGVKSDAAGMKMMFKVFGHAILWCFALFFTIVGVGRYLATFKPENYSFNYREDGTFIGDSDRQD</sequence>
<accession>A0A0R2DIE9</accession>
<dbReference type="RefSeq" id="WP_061777033.1">
    <property type="nucleotide sequence ID" value="NZ_AYZH01000002.1"/>
</dbReference>
<dbReference type="OrthoDB" id="2285246at2"/>
<dbReference type="AlphaFoldDB" id="A0A0R2DIE9"/>
<comment type="caution">
    <text evidence="2">The sequence shown here is derived from an EMBL/GenBank/DDBJ whole genome shotgun (WGS) entry which is preliminary data.</text>
</comment>
<keyword evidence="1" id="KW-0812">Transmembrane</keyword>
<reference evidence="2 3" key="1">
    <citation type="journal article" date="2015" name="Genome Announc.">
        <title>Expanding the biotechnology potential of lactobacilli through comparative genomics of 213 strains and associated genera.</title>
        <authorList>
            <person name="Sun Z."/>
            <person name="Harris H.M."/>
            <person name="McCann A."/>
            <person name="Guo C."/>
            <person name="Argimon S."/>
            <person name="Zhang W."/>
            <person name="Yang X."/>
            <person name="Jeffery I.B."/>
            <person name="Cooney J.C."/>
            <person name="Kagawa T.F."/>
            <person name="Liu W."/>
            <person name="Song Y."/>
            <person name="Salvetti E."/>
            <person name="Wrobel A."/>
            <person name="Rasinkangas P."/>
            <person name="Parkhill J."/>
            <person name="Rea M.C."/>
            <person name="O'Sullivan O."/>
            <person name="Ritari J."/>
            <person name="Douillard F.P."/>
            <person name="Paul Ross R."/>
            <person name="Yang R."/>
            <person name="Briner A.E."/>
            <person name="Felis G.E."/>
            <person name="de Vos W.M."/>
            <person name="Barrangou R."/>
            <person name="Klaenhammer T.R."/>
            <person name="Caufield P.W."/>
            <person name="Cui Y."/>
            <person name="Zhang H."/>
            <person name="O'Toole P.W."/>
        </authorList>
    </citation>
    <scope>NUCLEOTIDE SEQUENCE [LARGE SCALE GENOMIC DNA]</scope>
    <source>
        <strain evidence="2 3">DSM 21775</strain>
    </source>
</reference>
<feature type="transmembrane region" description="Helical" evidence="1">
    <location>
        <begin position="142"/>
        <end position="161"/>
    </location>
</feature>
<gene>
    <name evidence="2" type="ORF">FD13_GL000942</name>
</gene>
<dbReference type="EMBL" id="AYZH01000002">
    <property type="protein sequence ID" value="KRN03187.1"/>
    <property type="molecule type" value="Genomic_DNA"/>
</dbReference>
<proteinExistence type="predicted"/>
<dbReference type="Proteomes" id="UP000051589">
    <property type="component" value="Unassembled WGS sequence"/>
</dbReference>
<organism evidence="2 3">
    <name type="scientific">Levilactobacillus senmaizukei DSM 21775 = NBRC 103853</name>
    <dbReference type="NCBI Taxonomy" id="1423803"/>
    <lineage>
        <taxon>Bacteria</taxon>
        <taxon>Bacillati</taxon>
        <taxon>Bacillota</taxon>
        <taxon>Bacilli</taxon>
        <taxon>Lactobacillales</taxon>
        <taxon>Lactobacillaceae</taxon>
        <taxon>Levilactobacillus</taxon>
    </lineage>
</organism>
<evidence type="ECO:0000313" key="3">
    <source>
        <dbReference type="Proteomes" id="UP000051589"/>
    </source>
</evidence>
<name>A0A0R2DIE9_9LACO</name>
<dbReference type="STRING" id="1423803.FD13_GL000942"/>
<dbReference type="PATRIC" id="fig|1423803.3.peg.942"/>
<evidence type="ECO:0000256" key="1">
    <source>
        <dbReference type="SAM" id="Phobius"/>
    </source>
</evidence>
<feature type="transmembrane region" description="Helical" evidence="1">
    <location>
        <begin position="21"/>
        <end position="38"/>
    </location>
</feature>
<protein>
    <submittedName>
        <fullName evidence="2">Uncharacterized protein</fullName>
    </submittedName>
</protein>
<evidence type="ECO:0000313" key="2">
    <source>
        <dbReference type="EMBL" id="KRN03187.1"/>
    </source>
</evidence>
<keyword evidence="1" id="KW-1133">Transmembrane helix</keyword>
<keyword evidence="3" id="KW-1185">Reference proteome</keyword>